<protein>
    <submittedName>
        <fullName evidence="1">Uncharacterized protein</fullName>
    </submittedName>
</protein>
<reference evidence="1" key="1">
    <citation type="submission" date="2014-11" db="EMBL/GenBank/DDBJ databases">
        <authorList>
            <person name="Amaro Gonzalez C."/>
        </authorList>
    </citation>
    <scope>NUCLEOTIDE SEQUENCE</scope>
</reference>
<accession>A0A0E9S2B8</accession>
<dbReference type="AlphaFoldDB" id="A0A0E9S2B8"/>
<name>A0A0E9S2B8_ANGAN</name>
<sequence>MTAKQIHLLHVAWFRS</sequence>
<proteinExistence type="predicted"/>
<organism evidence="1">
    <name type="scientific">Anguilla anguilla</name>
    <name type="common">European freshwater eel</name>
    <name type="synonym">Muraena anguilla</name>
    <dbReference type="NCBI Taxonomy" id="7936"/>
    <lineage>
        <taxon>Eukaryota</taxon>
        <taxon>Metazoa</taxon>
        <taxon>Chordata</taxon>
        <taxon>Craniata</taxon>
        <taxon>Vertebrata</taxon>
        <taxon>Euteleostomi</taxon>
        <taxon>Actinopterygii</taxon>
        <taxon>Neopterygii</taxon>
        <taxon>Teleostei</taxon>
        <taxon>Anguilliformes</taxon>
        <taxon>Anguillidae</taxon>
        <taxon>Anguilla</taxon>
    </lineage>
</organism>
<evidence type="ECO:0000313" key="1">
    <source>
        <dbReference type="EMBL" id="JAH34683.1"/>
    </source>
</evidence>
<reference evidence="1" key="2">
    <citation type="journal article" date="2015" name="Fish Shellfish Immunol.">
        <title>Early steps in the European eel (Anguilla anguilla)-Vibrio vulnificus interaction in the gills: Role of the RtxA13 toxin.</title>
        <authorList>
            <person name="Callol A."/>
            <person name="Pajuelo D."/>
            <person name="Ebbesson L."/>
            <person name="Teles M."/>
            <person name="MacKenzie S."/>
            <person name="Amaro C."/>
        </authorList>
    </citation>
    <scope>NUCLEOTIDE SEQUENCE</scope>
</reference>
<dbReference type="EMBL" id="GBXM01073894">
    <property type="protein sequence ID" value="JAH34683.1"/>
    <property type="molecule type" value="Transcribed_RNA"/>
</dbReference>